<feature type="non-terminal residue" evidence="17">
    <location>
        <position position="1"/>
    </location>
</feature>
<keyword evidence="7" id="KW-0285">Flavoprotein</keyword>
<comment type="catalytic activity">
    <reaction evidence="12">
        <text>pyranose + acceptor = pyranos-3-ulose + reduced acceptor.</text>
        <dbReference type="EC" id="1.1.99.29"/>
    </reaction>
</comment>
<evidence type="ECO:0000256" key="1">
    <source>
        <dbReference type="ARBA" id="ARBA00001974"/>
    </source>
</evidence>
<name>A0A9P6EPU0_9AGAR</name>
<dbReference type="Gene3D" id="3.50.50.60">
    <property type="entry name" value="FAD/NAD(P)-binding domain"/>
    <property type="match status" value="2"/>
</dbReference>
<comment type="cofactor">
    <cofactor evidence="1">
        <name>FAD</name>
        <dbReference type="ChEBI" id="CHEBI:57692"/>
    </cofactor>
</comment>
<comment type="caution">
    <text evidence="17">The sequence shown here is derived from an EMBL/GenBank/DDBJ whole genome shotgun (WGS) entry which is preliminary data.</text>
</comment>
<accession>A0A9P6EPU0</accession>
<proteinExistence type="inferred from homology"/>
<evidence type="ECO:0000313" key="18">
    <source>
        <dbReference type="Proteomes" id="UP000807306"/>
    </source>
</evidence>
<evidence type="ECO:0000256" key="5">
    <source>
        <dbReference type="ARBA" id="ARBA00013177"/>
    </source>
</evidence>
<dbReference type="PANTHER" id="PTHR11552">
    <property type="entry name" value="GLUCOSE-METHANOL-CHOLINE GMC OXIDOREDUCTASE"/>
    <property type="match status" value="1"/>
</dbReference>
<protein>
    <recommendedName>
        <fullName evidence="5">pyranose dehydrogenase (acceptor)</fullName>
        <ecNumber evidence="5">1.1.99.29</ecNumber>
    </recommendedName>
</protein>
<dbReference type="EMBL" id="MU157831">
    <property type="protein sequence ID" value="KAF9532479.1"/>
    <property type="molecule type" value="Genomic_DNA"/>
</dbReference>
<evidence type="ECO:0000313" key="17">
    <source>
        <dbReference type="EMBL" id="KAF9532479.1"/>
    </source>
</evidence>
<comment type="function">
    <text evidence="9">Catalyzes the single-oxidation or sequential double oxidation reaction of carbohydrates primarily at carbon-2 and/or carbon-3 with the concomitant reduction of the flavin. The enzyme exhibits a broad sugar substrate specificity, oxidizing different aldopyranoses to the corresponding C-1, C-2, C-3 or C-1,2, C-2,3 and C-3,4 (di)dehydro sugars with substrate-specific regioselectivity. Accepts only a narrow range of electron acceptors such as substituted benzoquinones and complexed metal ions and reacts extremely slowly with O(2) as acceptor. May play a role in the natural recycling of plant matter by oxidizing all major monosaccharides in lignocellulose and by reducing quinone compounds or reactive radical species generated during lignin depolymerization.</text>
</comment>
<dbReference type="GO" id="GO:0033718">
    <property type="term" value="F:pyranose dehydrogenase (acceptor) activity"/>
    <property type="evidence" value="ECO:0007669"/>
    <property type="project" value="UniProtKB-EC"/>
</dbReference>
<feature type="active site" description="Proton acceptor" evidence="15">
    <location>
        <position position="524"/>
    </location>
</feature>
<evidence type="ECO:0000256" key="14">
    <source>
        <dbReference type="ARBA" id="ARBA00034059"/>
    </source>
</evidence>
<evidence type="ECO:0000256" key="3">
    <source>
        <dbReference type="ARBA" id="ARBA00010790"/>
    </source>
</evidence>
<evidence type="ECO:0000256" key="12">
    <source>
        <dbReference type="ARBA" id="ARBA00034029"/>
    </source>
</evidence>
<keyword evidence="8" id="KW-0274">FAD</keyword>
<dbReference type="Gene3D" id="3.30.560.10">
    <property type="entry name" value="Glucose Oxidase, domain 3"/>
    <property type="match status" value="2"/>
</dbReference>
<dbReference type="InterPro" id="IPR012132">
    <property type="entry name" value="GMC_OxRdtase"/>
</dbReference>
<dbReference type="OrthoDB" id="269227at2759"/>
<dbReference type="SUPFAM" id="SSF54373">
    <property type="entry name" value="FAD-linked reductases, C-terminal domain"/>
    <property type="match status" value="1"/>
</dbReference>
<keyword evidence="18" id="KW-1185">Reference proteome</keyword>
<dbReference type="Pfam" id="PF00732">
    <property type="entry name" value="GMC_oxred_N"/>
    <property type="match status" value="2"/>
</dbReference>
<evidence type="ECO:0000256" key="2">
    <source>
        <dbReference type="ARBA" id="ARBA00004613"/>
    </source>
</evidence>
<dbReference type="PROSITE" id="PS00624">
    <property type="entry name" value="GMC_OXRED_2"/>
    <property type="match status" value="1"/>
</dbReference>
<evidence type="ECO:0000256" key="10">
    <source>
        <dbReference type="ARBA" id="ARBA00033986"/>
    </source>
</evidence>
<dbReference type="PIRSF" id="PIRSF000137">
    <property type="entry name" value="Alcohol_oxidase"/>
    <property type="match status" value="1"/>
</dbReference>
<gene>
    <name evidence="17" type="ORF">CPB83DRAFT_947689</name>
</gene>
<evidence type="ECO:0000256" key="7">
    <source>
        <dbReference type="ARBA" id="ARBA00022630"/>
    </source>
</evidence>
<evidence type="ECO:0000256" key="4">
    <source>
        <dbReference type="ARBA" id="ARBA00011245"/>
    </source>
</evidence>
<comment type="subcellular location">
    <subcellularLocation>
        <location evidence="2">Secreted</location>
    </subcellularLocation>
</comment>
<dbReference type="Pfam" id="PF05199">
    <property type="entry name" value="GMC_oxred_C"/>
    <property type="match status" value="1"/>
</dbReference>
<sequence>GTAGCVLASRLSENAGLRVLLLESGSSGRALPFSRLPATYVKLYNFPKLVHNYFTEPQTNAGGKKKFWPRARMLGGCSSINAQMAQYGAGGDFDEWATIIGDDSWSWKNFSRYFRKFEDVQEHPDFPNIDKTRGRNGPVVVGFNNFVSGWWNLFVQAGVEAGIPLSKDFNGTDGNTIGIGRVLKRPNLTVAINSTASRVLFDTTGEKPVAVGVEFAANPEGPFYHVKANRDVVVCAGAVQSPAVLMLSGVGPATHLQEKGIAVVKDLQGVGSNLLDHPIVDTYFKHNNTVMTASYLVPQNIIQVFKLIGAVIQYHVLGRGGALASNYGEAAAFVRTDDPILFPLSEYPEKLVDSTSAKNAPDLEYFMTPSAYTDHGRAFFDVPSYSIHCYLVRPTSKGTITLNSADPFDHPIIDPKYLQTKEDLAKLVRGFRLACKIAHSEPLNSILEHTCDRSDLDHFSHLKTDAELEEIVRERVETVYHPTSTCRMAPLEDGGVVDNELKVYGIKGLRICDASIFPNIPSGHTAGACYATGEKLADIMKAELIADPAKN</sequence>
<evidence type="ECO:0000259" key="16">
    <source>
        <dbReference type="PROSITE" id="PS00624"/>
    </source>
</evidence>
<comment type="catalytic activity">
    <reaction evidence="13">
        <text>a pyranoside + acceptor = a pyranosid-3-ulose + reduced acceptor.</text>
        <dbReference type="EC" id="1.1.99.29"/>
    </reaction>
</comment>
<keyword evidence="6" id="KW-0964">Secreted</keyword>
<comment type="catalytic activity">
    <reaction evidence="11">
        <text>pyranose + acceptor = pyranos-2,3-diulose + reduced acceptor.</text>
        <dbReference type="EC" id="1.1.99.29"/>
    </reaction>
</comment>
<dbReference type="GO" id="GO:0050660">
    <property type="term" value="F:flavin adenine dinucleotide binding"/>
    <property type="evidence" value="ECO:0007669"/>
    <property type="project" value="InterPro"/>
</dbReference>
<dbReference type="Proteomes" id="UP000807306">
    <property type="component" value="Unassembled WGS sequence"/>
</dbReference>
<dbReference type="GO" id="GO:0005576">
    <property type="term" value="C:extracellular region"/>
    <property type="evidence" value="ECO:0007669"/>
    <property type="project" value="UniProtKB-SubCell"/>
</dbReference>
<feature type="active site" description="Proton donor" evidence="15">
    <location>
        <position position="481"/>
    </location>
</feature>
<dbReference type="EC" id="1.1.99.29" evidence="5"/>
<evidence type="ECO:0000256" key="8">
    <source>
        <dbReference type="ARBA" id="ARBA00022827"/>
    </source>
</evidence>
<organism evidence="17 18">
    <name type="scientific">Crepidotus variabilis</name>
    <dbReference type="NCBI Taxonomy" id="179855"/>
    <lineage>
        <taxon>Eukaryota</taxon>
        <taxon>Fungi</taxon>
        <taxon>Dikarya</taxon>
        <taxon>Basidiomycota</taxon>
        <taxon>Agaricomycotina</taxon>
        <taxon>Agaricomycetes</taxon>
        <taxon>Agaricomycetidae</taxon>
        <taxon>Agaricales</taxon>
        <taxon>Agaricineae</taxon>
        <taxon>Crepidotaceae</taxon>
        <taxon>Crepidotus</taxon>
    </lineage>
</organism>
<dbReference type="PANTHER" id="PTHR11552:SF147">
    <property type="entry name" value="CHOLINE DEHYDROGENASE, MITOCHONDRIAL"/>
    <property type="match status" value="1"/>
</dbReference>
<evidence type="ECO:0000256" key="9">
    <source>
        <dbReference type="ARBA" id="ARBA00024699"/>
    </source>
</evidence>
<evidence type="ECO:0000256" key="6">
    <source>
        <dbReference type="ARBA" id="ARBA00022525"/>
    </source>
</evidence>
<evidence type="ECO:0000256" key="13">
    <source>
        <dbReference type="ARBA" id="ARBA00034050"/>
    </source>
</evidence>
<comment type="similarity">
    <text evidence="3">Belongs to the GMC oxidoreductase family.</text>
</comment>
<comment type="catalytic activity">
    <reaction evidence="10">
        <text>pyranose + acceptor = pyranos-2-ulose + reduced acceptor.</text>
        <dbReference type="EC" id="1.1.99.29"/>
    </reaction>
</comment>
<comment type="subunit">
    <text evidence="4">Monomer.</text>
</comment>
<dbReference type="AlphaFoldDB" id="A0A9P6EPU0"/>
<reference evidence="17" key="1">
    <citation type="submission" date="2020-11" db="EMBL/GenBank/DDBJ databases">
        <authorList>
            <consortium name="DOE Joint Genome Institute"/>
            <person name="Ahrendt S."/>
            <person name="Riley R."/>
            <person name="Andreopoulos W."/>
            <person name="Labutti K."/>
            <person name="Pangilinan J."/>
            <person name="Ruiz-Duenas F.J."/>
            <person name="Barrasa J.M."/>
            <person name="Sanchez-Garcia M."/>
            <person name="Camarero S."/>
            <person name="Miyauchi S."/>
            <person name="Serrano A."/>
            <person name="Linde D."/>
            <person name="Babiker R."/>
            <person name="Drula E."/>
            <person name="Ayuso-Fernandez I."/>
            <person name="Pacheco R."/>
            <person name="Padilla G."/>
            <person name="Ferreira P."/>
            <person name="Barriuso J."/>
            <person name="Kellner H."/>
            <person name="Castanera R."/>
            <person name="Alfaro M."/>
            <person name="Ramirez L."/>
            <person name="Pisabarro A.G."/>
            <person name="Kuo A."/>
            <person name="Tritt A."/>
            <person name="Lipzen A."/>
            <person name="He G."/>
            <person name="Yan M."/>
            <person name="Ng V."/>
            <person name="Cullen D."/>
            <person name="Martin F."/>
            <person name="Rosso M.-N."/>
            <person name="Henrissat B."/>
            <person name="Hibbett D."/>
            <person name="Martinez A.T."/>
            <person name="Grigoriev I.V."/>
        </authorList>
    </citation>
    <scope>NUCLEOTIDE SEQUENCE</scope>
    <source>
        <strain evidence="17">CBS 506.95</strain>
    </source>
</reference>
<dbReference type="InterPro" id="IPR007867">
    <property type="entry name" value="GMC_OxRtase_C"/>
</dbReference>
<feature type="domain" description="Glucose-methanol-choline oxidoreductase N-terminal" evidence="16">
    <location>
        <begin position="237"/>
        <end position="251"/>
    </location>
</feature>
<evidence type="ECO:0000256" key="15">
    <source>
        <dbReference type="PIRSR" id="PIRSR000137-1"/>
    </source>
</evidence>
<dbReference type="SUPFAM" id="SSF51905">
    <property type="entry name" value="FAD/NAD(P)-binding domain"/>
    <property type="match status" value="1"/>
</dbReference>
<dbReference type="InterPro" id="IPR000172">
    <property type="entry name" value="GMC_OxRdtase_N"/>
</dbReference>
<comment type="catalytic activity">
    <reaction evidence="14">
        <text>a pyranoside + acceptor = a pyranosid-3,4-diulose + reduced acceptor.</text>
        <dbReference type="EC" id="1.1.99.29"/>
    </reaction>
</comment>
<dbReference type="InterPro" id="IPR036188">
    <property type="entry name" value="FAD/NAD-bd_sf"/>
</dbReference>
<evidence type="ECO:0000256" key="11">
    <source>
        <dbReference type="ARBA" id="ARBA00034010"/>
    </source>
</evidence>